<dbReference type="InterPro" id="IPR033227">
    <property type="entry name" value="CAPS"/>
</dbReference>
<evidence type="ECO:0000313" key="2">
    <source>
        <dbReference type="Proteomes" id="UP000272942"/>
    </source>
</evidence>
<evidence type="ECO:0000313" key="1">
    <source>
        <dbReference type="EMBL" id="VDP89181.1"/>
    </source>
</evidence>
<organism evidence="3">
    <name type="scientific">Echinostoma caproni</name>
    <dbReference type="NCBI Taxonomy" id="27848"/>
    <lineage>
        <taxon>Eukaryota</taxon>
        <taxon>Metazoa</taxon>
        <taxon>Spiralia</taxon>
        <taxon>Lophotrochozoa</taxon>
        <taxon>Platyhelminthes</taxon>
        <taxon>Trematoda</taxon>
        <taxon>Digenea</taxon>
        <taxon>Plagiorchiida</taxon>
        <taxon>Echinostomata</taxon>
        <taxon>Echinostomatoidea</taxon>
        <taxon>Echinostomatidae</taxon>
        <taxon>Echinostoma</taxon>
    </lineage>
</organism>
<keyword evidence="2" id="KW-1185">Reference proteome</keyword>
<accession>A0A183AYD3</accession>
<protein>
    <submittedName>
        <fullName evidence="3">Vacuolar protein sorting-associated protein 28 homolog</fullName>
    </submittedName>
</protein>
<dbReference type="PANTHER" id="PTHR12166:SF8">
    <property type="entry name" value="CALCIUM-DEPENDENT SECRETION ACTIVATOR"/>
    <property type="match status" value="1"/>
</dbReference>
<reference evidence="1 2" key="2">
    <citation type="submission" date="2018-11" db="EMBL/GenBank/DDBJ databases">
        <authorList>
            <consortium name="Pathogen Informatics"/>
        </authorList>
    </citation>
    <scope>NUCLEOTIDE SEQUENCE [LARGE SCALE GENOMIC DNA]</scope>
    <source>
        <strain evidence="1 2">Egypt</strain>
    </source>
</reference>
<dbReference type="AlphaFoldDB" id="A0A183AYD3"/>
<dbReference type="EMBL" id="UZAN01051888">
    <property type="protein sequence ID" value="VDP89181.1"/>
    <property type="molecule type" value="Genomic_DNA"/>
</dbReference>
<dbReference type="OrthoDB" id="10063282at2759"/>
<dbReference type="WBParaSite" id="ECPE_0001200301-mRNA-1">
    <property type="protein sequence ID" value="ECPE_0001200301-mRNA-1"/>
    <property type="gene ID" value="ECPE_0001200301"/>
</dbReference>
<dbReference type="Proteomes" id="UP000272942">
    <property type="component" value="Unassembled WGS sequence"/>
</dbReference>
<evidence type="ECO:0000313" key="3">
    <source>
        <dbReference type="WBParaSite" id="ECPE_0001200301-mRNA-1"/>
    </source>
</evidence>
<gene>
    <name evidence="1" type="ORF">ECPE_LOCUS11968</name>
</gene>
<dbReference type="GO" id="GO:0016079">
    <property type="term" value="P:synaptic vesicle exocytosis"/>
    <property type="evidence" value="ECO:0007669"/>
    <property type="project" value="InterPro"/>
</dbReference>
<sequence length="184" mass="21024">MFLKGEMNITCDEAFRNAISDFFEVVLESDRIASMVKSGSCSMYDIREVFITNIEKRFQTHQLVEGLSKESVVSAWKIKFDQICRGGERPCPVAMTLAVPQAEVTNPSKDQLYELLMRTLTIQKYEHQVLYNACQLQNPCLLACFCVCMRLRHPVEPLRQNALLIFICAGYELITMIRSDDGPN</sequence>
<proteinExistence type="predicted"/>
<name>A0A183AYD3_9TREM</name>
<dbReference type="GO" id="GO:0098793">
    <property type="term" value="C:presynapse"/>
    <property type="evidence" value="ECO:0007669"/>
    <property type="project" value="GOC"/>
</dbReference>
<dbReference type="GO" id="GO:1990504">
    <property type="term" value="P:dense core granule exocytosis"/>
    <property type="evidence" value="ECO:0007669"/>
    <property type="project" value="InterPro"/>
</dbReference>
<dbReference type="PANTHER" id="PTHR12166">
    <property type="entry name" value="CALCIUM-DEPENDENT SECRETION ACTIVATOR"/>
    <property type="match status" value="1"/>
</dbReference>
<reference evidence="3" key="1">
    <citation type="submission" date="2016-06" db="UniProtKB">
        <authorList>
            <consortium name="WormBaseParasite"/>
        </authorList>
    </citation>
    <scope>IDENTIFICATION</scope>
</reference>